<evidence type="ECO:0000259" key="1">
    <source>
        <dbReference type="Pfam" id="PF07486"/>
    </source>
</evidence>
<dbReference type="EMBL" id="JAAIWM010000005">
    <property type="protein sequence ID" value="NEY72968.1"/>
    <property type="molecule type" value="Genomic_DNA"/>
</dbReference>
<keyword evidence="2" id="KW-0378">Hydrolase</keyword>
<evidence type="ECO:0000313" key="3">
    <source>
        <dbReference type="Proteomes" id="UP000481043"/>
    </source>
</evidence>
<dbReference type="Pfam" id="PF07486">
    <property type="entry name" value="Hydrolase_2"/>
    <property type="match status" value="1"/>
</dbReference>
<organism evidence="2 3">
    <name type="scientific">Bacillus mesophilus</name>
    <dbReference type="NCBI Taxonomy" id="1808955"/>
    <lineage>
        <taxon>Bacteria</taxon>
        <taxon>Bacillati</taxon>
        <taxon>Bacillota</taxon>
        <taxon>Bacilli</taxon>
        <taxon>Bacillales</taxon>
        <taxon>Bacillaceae</taxon>
        <taxon>Bacillus</taxon>
    </lineage>
</organism>
<comment type="caution">
    <text evidence="2">The sequence shown here is derived from an EMBL/GenBank/DDBJ whole genome shotgun (WGS) entry which is preliminary data.</text>
</comment>
<dbReference type="Gene3D" id="1.10.10.2520">
    <property type="entry name" value="Cell wall hydrolase SleB, domain 1"/>
    <property type="match status" value="1"/>
</dbReference>
<dbReference type="GO" id="GO:0016787">
    <property type="term" value="F:hydrolase activity"/>
    <property type="evidence" value="ECO:0007669"/>
    <property type="project" value="UniProtKB-KW"/>
</dbReference>
<name>A0A6M0QD13_9BACI</name>
<sequence>MAVVAHTEEDVKLLARLMRAEAEGDGKLGMLMVGNTGVNRTRSACLDFKKITDIRKMVYQSPGGFEATQKGYFYQRPRDQEIELARKVLAGQRHHPAEFALWFFRPEGNCPQQWYNQWNTGRYKSHCFYKPTAEDCPAVYS</sequence>
<reference evidence="2 3" key="1">
    <citation type="submission" date="2020-02" db="EMBL/GenBank/DDBJ databases">
        <title>Bacillus aquiflavi sp. nov., isolated from yellow water of strong flavor Chinese baijiu in Yibin region of China.</title>
        <authorList>
            <person name="Xie J."/>
        </authorList>
    </citation>
    <scope>NUCLEOTIDE SEQUENCE [LARGE SCALE GENOMIC DNA]</scope>
    <source>
        <strain evidence="2 3">SA4</strain>
    </source>
</reference>
<keyword evidence="3" id="KW-1185">Reference proteome</keyword>
<dbReference type="InterPro" id="IPR042047">
    <property type="entry name" value="SleB_dom1"/>
</dbReference>
<accession>A0A6M0QD13</accession>
<protein>
    <submittedName>
        <fullName evidence="2">Cell wall hydrolase</fullName>
    </submittedName>
</protein>
<proteinExistence type="predicted"/>
<dbReference type="Proteomes" id="UP000481043">
    <property type="component" value="Unassembled WGS sequence"/>
</dbReference>
<evidence type="ECO:0000313" key="2">
    <source>
        <dbReference type="EMBL" id="NEY72968.1"/>
    </source>
</evidence>
<dbReference type="RefSeq" id="WP_163180439.1">
    <property type="nucleotide sequence ID" value="NZ_JAAIWM010000005.1"/>
</dbReference>
<dbReference type="InterPro" id="IPR011105">
    <property type="entry name" value="Cell_wall_hydrolase_SleB"/>
</dbReference>
<dbReference type="AlphaFoldDB" id="A0A6M0QD13"/>
<gene>
    <name evidence="2" type="ORF">G4D63_14610</name>
</gene>
<feature type="domain" description="Cell wall hydrolase SleB" evidence="1">
    <location>
        <begin position="24"/>
        <end position="129"/>
    </location>
</feature>